<dbReference type="AlphaFoldDB" id="A0A426XHY9"/>
<evidence type="ECO:0000313" key="2">
    <source>
        <dbReference type="Proteomes" id="UP000287651"/>
    </source>
</evidence>
<protein>
    <submittedName>
        <fullName evidence="1">Uncharacterized protein</fullName>
    </submittedName>
</protein>
<name>A0A426XHY9_ENSVE</name>
<gene>
    <name evidence="1" type="ORF">B296_00025102</name>
</gene>
<dbReference type="EMBL" id="AMZH03020527">
    <property type="protein sequence ID" value="RRT39091.1"/>
    <property type="molecule type" value="Genomic_DNA"/>
</dbReference>
<dbReference type="Proteomes" id="UP000287651">
    <property type="component" value="Unassembled WGS sequence"/>
</dbReference>
<sequence length="132" mass="14200">MSEESARRSLACTCRNSSAGFGARRRCEKSTGLEGVLVGVICMLARGCATLAINRSGVSVVIRDSGSITVVLSFRGAASVDPRAADALVAMQSFFNIDLIVLTCHLMEVRKDYFVPQEYELHTPLSVWGASL</sequence>
<comment type="caution">
    <text evidence="1">The sequence shown here is derived from an EMBL/GenBank/DDBJ whole genome shotgun (WGS) entry which is preliminary data.</text>
</comment>
<reference evidence="1 2" key="1">
    <citation type="journal article" date="2014" name="Agronomy (Basel)">
        <title>A Draft Genome Sequence for Ensete ventricosum, the Drought-Tolerant Tree Against Hunger.</title>
        <authorList>
            <person name="Harrison J."/>
            <person name="Moore K.A."/>
            <person name="Paszkiewicz K."/>
            <person name="Jones T."/>
            <person name="Grant M."/>
            <person name="Ambacheew D."/>
            <person name="Muzemil S."/>
            <person name="Studholme D.J."/>
        </authorList>
    </citation>
    <scope>NUCLEOTIDE SEQUENCE [LARGE SCALE GENOMIC DNA]</scope>
</reference>
<accession>A0A426XHY9</accession>
<evidence type="ECO:0000313" key="1">
    <source>
        <dbReference type="EMBL" id="RRT39091.1"/>
    </source>
</evidence>
<organism evidence="1 2">
    <name type="scientific">Ensete ventricosum</name>
    <name type="common">Abyssinian banana</name>
    <name type="synonym">Musa ensete</name>
    <dbReference type="NCBI Taxonomy" id="4639"/>
    <lineage>
        <taxon>Eukaryota</taxon>
        <taxon>Viridiplantae</taxon>
        <taxon>Streptophyta</taxon>
        <taxon>Embryophyta</taxon>
        <taxon>Tracheophyta</taxon>
        <taxon>Spermatophyta</taxon>
        <taxon>Magnoliopsida</taxon>
        <taxon>Liliopsida</taxon>
        <taxon>Zingiberales</taxon>
        <taxon>Musaceae</taxon>
        <taxon>Ensete</taxon>
    </lineage>
</organism>
<proteinExistence type="predicted"/>